<sequence length="471" mass="52799">MEELLAPARPARRSTGVKVIKKDVACAVLQNQWEWATIFLGVILNGGTLTATSAACTEYELNHHFLDSNTKVVFTYPESLQKVRRAVQLTSSVKIIICFENASASNFSCEFYAWKDVLTTQPNFNLEVPMLDVDLDTVFMPYSRHDAMRMAGALTPPWNHDKDKRFLFLPFHHCFGFALMMANFLDGGTAVVMSHFQPELFCETIQKYKIRYVAAVPPVLIFLAKNRICQRYDLSSLQFIFSGAAPAGKDLCEELARKYGNMKHIYQAYGMSELCMASHMPDAFEGQPFGSVGKLLSNLEMKIVDPETNIEKNRGEEGEICIRGPTVMLGYLEQPDATRECIRDGWVHTGDIGYVNETGNLFIVDRLKELIKVKGYQVSPAELENILLCHPLIQDAAVIGVPNTESGELPKAFVVCSSTELTEEEVMSFVKGRVSSYKQLSGGVEFVKEIPKSPAGKILRRILYERSQSKL</sequence>
<evidence type="ECO:0000259" key="3">
    <source>
        <dbReference type="Pfam" id="PF00501"/>
    </source>
</evidence>
<proteinExistence type="predicted"/>
<name>A0ABR1CJF9_NECAM</name>
<evidence type="ECO:0000256" key="1">
    <source>
        <dbReference type="ARBA" id="ARBA00004275"/>
    </source>
</evidence>
<dbReference type="InterPro" id="IPR045851">
    <property type="entry name" value="AMP-bd_C_sf"/>
</dbReference>
<gene>
    <name evidence="5" type="primary">Necator_chrII.g7772</name>
    <name evidence="5" type="ORF">RB195_019978</name>
</gene>
<dbReference type="EMBL" id="JAVFWL010000002">
    <property type="protein sequence ID" value="KAK6737595.1"/>
    <property type="molecule type" value="Genomic_DNA"/>
</dbReference>
<feature type="domain" description="AMP-binding enzyme C-terminal" evidence="4">
    <location>
        <begin position="382"/>
        <end position="457"/>
    </location>
</feature>
<keyword evidence="6" id="KW-1185">Reference proteome</keyword>
<dbReference type="PANTHER" id="PTHR24096">
    <property type="entry name" value="LONG-CHAIN-FATTY-ACID--COA LIGASE"/>
    <property type="match status" value="1"/>
</dbReference>
<evidence type="ECO:0000256" key="2">
    <source>
        <dbReference type="ARBA" id="ARBA00023140"/>
    </source>
</evidence>
<dbReference type="Pfam" id="PF13193">
    <property type="entry name" value="AMP-binding_C"/>
    <property type="match status" value="1"/>
</dbReference>
<dbReference type="Gene3D" id="3.30.300.30">
    <property type="match status" value="1"/>
</dbReference>
<protein>
    <recommendedName>
        <fullName evidence="7">AMP-binding enzyme</fullName>
    </recommendedName>
</protein>
<evidence type="ECO:0000313" key="5">
    <source>
        <dbReference type="EMBL" id="KAK6737595.1"/>
    </source>
</evidence>
<organism evidence="5 6">
    <name type="scientific">Necator americanus</name>
    <name type="common">Human hookworm</name>
    <dbReference type="NCBI Taxonomy" id="51031"/>
    <lineage>
        <taxon>Eukaryota</taxon>
        <taxon>Metazoa</taxon>
        <taxon>Ecdysozoa</taxon>
        <taxon>Nematoda</taxon>
        <taxon>Chromadorea</taxon>
        <taxon>Rhabditida</taxon>
        <taxon>Rhabditina</taxon>
        <taxon>Rhabditomorpha</taxon>
        <taxon>Strongyloidea</taxon>
        <taxon>Ancylostomatidae</taxon>
        <taxon>Bunostominae</taxon>
        <taxon>Necator</taxon>
    </lineage>
</organism>
<comment type="caution">
    <text evidence="5">The sequence shown here is derived from an EMBL/GenBank/DDBJ whole genome shotgun (WGS) entry which is preliminary data.</text>
</comment>
<reference evidence="5 6" key="1">
    <citation type="submission" date="2023-08" db="EMBL/GenBank/DDBJ databases">
        <title>A Necator americanus chromosomal reference genome.</title>
        <authorList>
            <person name="Ilik V."/>
            <person name="Petrzelkova K.J."/>
            <person name="Pardy F."/>
            <person name="Fuh T."/>
            <person name="Niatou-Singa F.S."/>
            <person name="Gouil Q."/>
            <person name="Baker L."/>
            <person name="Ritchie M.E."/>
            <person name="Jex A.R."/>
            <person name="Gazzola D."/>
            <person name="Li H."/>
            <person name="Toshio Fujiwara R."/>
            <person name="Zhan B."/>
            <person name="Aroian R.V."/>
            <person name="Pafco B."/>
            <person name="Schwarz E.M."/>
        </authorList>
    </citation>
    <scope>NUCLEOTIDE SEQUENCE [LARGE SCALE GENOMIC DNA]</scope>
    <source>
        <strain evidence="5 6">Aroian</strain>
        <tissue evidence="5">Whole animal</tissue>
    </source>
</reference>
<dbReference type="InterPro" id="IPR025110">
    <property type="entry name" value="AMP-bd_C"/>
</dbReference>
<evidence type="ECO:0000259" key="4">
    <source>
        <dbReference type="Pfam" id="PF13193"/>
    </source>
</evidence>
<feature type="domain" description="AMP-dependent synthetase/ligase" evidence="3">
    <location>
        <begin position="158"/>
        <end position="332"/>
    </location>
</feature>
<evidence type="ECO:0000313" key="6">
    <source>
        <dbReference type="Proteomes" id="UP001303046"/>
    </source>
</evidence>
<comment type="subcellular location">
    <subcellularLocation>
        <location evidence="1">Peroxisome</location>
    </subcellularLocation>
</comment>
<keyword evidence="2" id="KW-0576">Peroxisome</keyword>
<dbReference type="Gene3D" id="3.40.50.980">
    <property type="match status" value="2"/>
</dbReference>
<dbReference type="SUPFAM" id="SSF56801">
    <property type="entry name" value="Acetyl-CoA synthetase-like"/>
    <property type="match status" value="1"/>
</dbReference>
<dbReference type="InterPro" id="IPR000873">
    <property type="entry name" value="AMP-dep_synth/lig_dom"/>
</dbReference>
<accession>A0ABR1CJF9</accession>
<dbReference type="Gene3D" id="2.30.38.10">
    <property type="entry name" value="Luciferase, Domain 3"/>
    <property type="match status" value="1"/>
</dbReference>
<dbReference type="CDD" id="cd05911">
    <property type="entry name" value="Firefly_Luc_like"/>
    <property type="match status" value="1"/>
</dbReference>
<dbReference type="Proteomes" id="UP001303046">
    <property type="component" value="Unassembled WGS sequence"/>
</dbReference>
<dbReference type="PANTHER" id="PTHR24096:SF422">
    <property type="entry name" value="BCDNA.GH02901"/>
    <property type="match status" value="1"/>
</dbReference>
<dbReference type="Pfam" id="PF00501">
    <property type="entry name" value="AMP-binding"/>
    <property type="match status" value="1"/>
</dbReference>
<evidence type="ECO:0008006" key="7">
    <source>
        <dbReference type="Google" id="ProtNLM"/>
    </source>
</evidence>